<organism evidence="2 3">
    <name type="scientific">Actinokineospora soli</name>
    <dbReference type="NCBI Taxonomy" id="1048753"/>
    <lineage>
        <taxon>Bacteria</taxon>
        <taxon>Bacillati</taxon>
        <taxon>Actinomycetota</taxon>
        <taxon>Actinomycetes</taxon>
        <taxon>Pseudonocardiales</taxon>
        <taxon>Pseudonocardiaceae</taxon>
        <taxon>Actinokineospora</taxon>
    </lineage>
</organism>
<accession>A0ABW2TKP6</accession>
<sequence>MVGRDAELAELTAVWRRARAGSGGVVVISGEGGIGKTRLAEELLRATGALTGVGVATGPVPYGVWAEALGDVVAARPAVLERDRPWPAELARVVPAVEGAPRGPGRTASGCSSPSWSCWPAPGRSRCSSRTCTWPTRRAWS</sequence>
<dbReference type="Proteomes" id="UP001596512">
    <property type="component" value="Unassembled WGS sequence"/>
</dbReference>
<evidence type="ECO:0000313" key="2">
    <source>
        <dbReference type="EMBL" id="MFC7614244.1"/>
    </source>
</evidence>
<dbReference type="EMBL" id="JBHTEY010000004">
    <property type="protein sequence ID" value="MFC7614244.1"/>
    <property type="molecule type" value="Genomic_DNA"/>
</dbReference>
<evidence type="ECO:0000259" key="1">
    <source>
        <dbReference type="Pfam" id="PF13191"/>
    </source>
</evidence>
<proteinExistence type="predicted"/>
<keyword evidence="2" id="KW-0547">Nucleotide-binding</keyword>
<protein>
    <submittedName>
        <fullName evidence="2">ATP-binding protein</fullName>
    </submittedName>
</protein>
<dbReference type="InterPro" id="IPR027417">
    <property type="entry name" value="P-loop_NTPase"/>
</dbReference>
<reference evidence="3" key="1">
    <citation type="journal article" date="2019" name="Int. J. Syst. Evol. Microbiol.">
        <title>The Global Catalogue of Microorganisms (GCM) 10K type strain sequencing project: providing services to taxonomists for standard genome sequencing and annotation.</title>
        <authorList>
            <consortium name="The Broad Institute Genomics Platform"/>
            <consortium name="The Broad Institute Genome Sequencing Center for Infectious Disease"/>
            <person name="Wu L."/>
            <person name="Ma J."/>
        </authorList>
    </citation>
    <scope>NUCLEOTIDE SEQUENCE [LARGE SCALE GENOMIC DNA]</scope>
    <source>
        <strain evidence="3">JCM 17695</strain>
    </source>
</reference>
<dbReference type="InterPro" id="IPR041664">
    <property type="entry name" value="AAA_16"/>
</dbReference>
<name>A0ABW2TKP6_9PSEU</name>
<dbReference type="SUPFAM" id="SSF52540">
    <property type="entry name" value="P-loop containing nucleoside triphosphate hydrolases"/>
    <property type="match status" value="1"/>
</dbReference>
<evidence type="ECO:0000313" key="3">
    <source>
        <dbReference type="Proteomes" id="UP001596512"/>
    </source>
</evidence>
<keyword evidence="3" id="KW-1185">Reference proteome</keyword>
<feature type="domain" description="Orc1-like AAA ATPase" evidence="1">
    <location>
        <begin position="2"/>
        <end position="97"/>
    </location>
</feature>
<gene>
    <name evidence="2" type="ORF">ACFQV2_12615</name>
</gene>
<dbReference type="Gene3D" id="3.40.50.300">
    <property type="entry name" value="P-loop containing nucleotide triphosphate hydrolases"/>
    <property type="match status" value="1"/>
</dbReference>
<dbReference type="Pfam" id="PF13191">
    <property type="entry name" value="AAA_16"/>
    <property type="match status" value="1"/>
</dbReference>
<comment type="caution">
    <text evidence="2">The sequence shown here is derived from an EMBL/GenBank/DDBJ whole genome shotgun (WGS) entry which is preliminary data.</text>
</comment>
<dbReference type="GO" id="GO:0005524">
    <property type="term" value="F:ATP binding"/>
    <property type="evidence" value="ECO:0007669"/>
    <property type="project" value="UniProtKB-KW"/>
</dbReference>
<keyword evidence="2" id="KW-0067">ATP-binding</keyword>